<evidence type="ECO:0000313" key="2">
    <source>
        <dbReference type="Proteomes" id="UP001235547"/>
    </source>
</evidence>
<dbReference type="SUPFAM" id="SSF55073">
    <property type="entry name" value="Nucleotide cyclase"/>
    <property type="match status" value="1"/>
</dbReference>
<evidence type="ECO:0000313" key="1">
    <source>
        <dbReference type="EMBL" id="WEX81184.1"/>
    </source>
</evidence>
<reference evidence="1 2" key="1">
    <citation type="submission" date="2023-03" db="EMBL/GenBank/DDBJ databases">
        <authorList>
            <person name="Kaur S."/>
            <person name="Espinosa-Saiz D."/>
            <person name="Velazquez E."/>
            <person name="Menendez E."/>
            <person name="diCenzo G.C."/>
        </authorList>
    </citation>
    <scope>NUCLEOTIDE SEQUENCE [LARGE SCALE GENOMIC DNA]</scope>
    <source>
        <strain evidence="1 2">LMG 27395</strain>
    </source>
</reference>
<dbReference type="EMBL" id="CP120370">
    <property type="protein sequence ID" value="WEX81184.1"/>
    <property type="molecule type" value="Genomic_DNA"/>
</dbReference>
<protein>
    <submittedName>
        <fullName evidence="1">Uncharacterized protein</fullName>
    </submittedName>
</protein>
<keyword evidence="2" id="KW-1185">Reference proteome</keyword>
<dbReference type="Gene3D" id="3.30.70.1230">
    <property type="entry name" value="Nucleotide cyclase"/>
    <property type="match status" value="1"/>
</dbReference>
<accession>A0ABY8CRA9</accession>
<dbReference type="InterPro" id="IPR029787">
    <property type="entry name" value="Nucleotide_cyclase"/>
</dbReference>
<dbReference type="RefSeq" id="WP_280731922.1">
    <property type="nucleotide sequence ID" value="NZ_CP120367.1"/>
</dbReference>
<gene>
    <name evidence="1" type="ORF">PYH38_000565</name>
</gene>
<dbReference type="Proteomes" id="UP001235547">
    <property type="component" value="Chromosome 2"/>
</dbReference>
<name>A0ABY8CRA9_9HYPH</name>
<proteinExistence type="predicted"/>
<sequence>MGGHLAKLMGDGVLVYFGWPRADEDDAERAVQAGLTIVQVVRQLSTPFGEPLRRKQQ</sequence>
<organism evidence="1 2">
    <name type="scientific">Sinorhizobium numidicum</name>
    <dbReference type="NCBI Taxonomy" id="680248"/>
    <lineage>
        <taxon>Bacteria</taxon>
        <taxon>Pseudomonadati</taxon>
        <taxon>Pseudomonadota</taxon>
        <taxon>Alphaproteobacteria</taxon>
        <taxon>Hyphomicrobiales</taxon>
        <taxon>Rhizobiaceae</taxon>
        <taxon>Sinorhizobium/Ensifer group</taxon>
        <taxon>Sinorhizobium</taxon>
    </lineage>
</organism>